<name>A0A317XFQ5_9BASI</name>
<dbReference type="OrthoDB" id="1158011at2759"/>
<dbReference type="AlphaFoldDB" id="A0A317XFQ5"/>
<feature type="compositionally biased region" description="Polar residues" evidence="2">
    <location>
        <begin position="276"/>
        <end position="291"/>
    </location>
</feature>
<dbReference type="SUPFAM" id="SSF54495">
    <property type="entry name" value="UBC-like"/>
    <property type="match status" value="1"/>
</dbReference>
<evidence type="ECO:0000259" key="3">
    <source>
        <dbReference type="PROSITE" id="PS50127"/>
    </source>
</evidence>
<dbReference type="CDD" id="cd23799">
    <property type="entry name" value="UBCc_UBE2J"/>
    <property type="match status" value="1"/>
</dbReference>
<dbReference type="Gene3D" id="3.10.110.10">
    <property type="entry name" value="Ubiquitin Conjugating Enzyme"/>
    <property type="match status" value="1"/>
</dbReference>
<evidence type="ECO:0000256" key="1">
    <source>
        <dbReference type="ARBA" id="ARBA00022786"/>
    </source>
</evidence>
<dbReference type="InterPro" id="IPR016135">
    <property type="entry name" value="UBQ-conjugating_enzyme/RWD"/>
</dbReference>
<feature type="domain" description="UBC core" evidence="3">
    <location>
        <begin position="12"/>
        <end position="167"/>
    </location>
</feature>
<evidence type="ECO:0000313" key="4">
    <source>
        <dbReference type="EMBL" id="PWY97095.1"/>
    </source>
</evidence>
<gene>
    <name evidence="4" type="ORF">BCV70DRAFT_203174</name>
</gene>
<dbReference type="Pfam" id="PF00179">
    <property type="entry name" value="UQ_con"/>
    <property type="match status" value="1"/>
</dbReference>
<reference evidence="4 5" key="1">
    <citation type="journal article" date="2018" name="Mol. Biol. Evol.">
        <title>Broad Genomic Sampling Reveals a Smut Pathogenic Ancestry of the Fungal Clade Ustilaginomycotina.</title>
        <authorList>
            <person name="Kijpornyongpan T."/>
            <person name="Mondo S.J."/>
            <person name="Barry K."/>
            <person name="Sandor L."/>
            <person name="Lee J."/>
            <person name="Lipzen A."/>
            <person name="Pangilinan J."/>
            <person name="LaButti K."/>
            <person name="Hainaut M."/>
            <person name="Henrissat B."/>
            <person name="Grigoriev I.V."/>
            <person name="Spatafora J.W."/>
            <person name="Aime M.C."/>
        </authorList>
    </citation>
    <scope>NUCLEOTIDE SEQUENCE [LARGE SCALE GENOMIC DNA]</scope>
    <source>
        <strain evidence="4 5">MCA 3645</strain>
    </source>
</reference>
<keyword evidence="1" id="KW-0833">Ubl conjugation pathway</keyword>
<evidence type="ECO:0000313" key="5">
    <source>
        <dbReference type="Proteomes" id="UP000246740"/>
    </source>
</evidence>
<organism evidence="4 5">
    <name type="scientific">Testicularia cyperi</name>
    <dbReference type="NCBI Taxonomy" id="1882483"/>
    <lineage>
        <taxon>Eukaryota</taxon>
        <taxon>Fungi</taxon>
        <taxon>Dikarya</taxon>
        <taxon>Basidiomycota</taxon>
        <taxon>Ustilaginomycotina</taxon>
        <taxon>Ustilaginomycetes</taxon>
        <taxon>Ustilaginales</taxon>
        <taxon>Anthracoideaceae</taxon>
        <taxon>Testicularia</taxon>
    </lineage>
</organism>
<dbReference type="InterPro" id="IPR050113">
    <property type="entry name" value="Ub_conjugating_enzyme"/>
</dbReference>
<dbReference type="InterPro" id="IPR000608">
    <property type="entry name" value="UBC"/>
</dbReference>
<keyword evidence="5" id="KW-1185">Reference proteome</keyword>
<dbReference type="SMART" id="SM00212">
    <property type="entry name" value="UBCc"/>
    <property type="match status" value="1"/>
</dbReference>
<dbReference type="PROSITE" id="PS50127">
    <property type="entry name" value="UBC_2"/>
    <property type="match status" value="1"/>
</dbReference>
<sequence>MATTTSHNKKSSAVKRILSEAREISSDKSDLYSAAPLEDNIFEWHFTLRGPISTEFANGLYHGRILLPAEYPMRPPNLLLLTPNGRWELNKKICLTFTGYHEEMWQPAWGIRTALLGLQTFMTAKAEAAVGIGALDYPADVREKLALESRKWRCPTCAQTNLELLPDPDPCQESRHESLPEGLSVDLSAKPRTQSAGETPTTGPATTVERGSNAPTDHASPAAALASASPVSAPPPTAPTPVLASASAPTSASVPASASVPVPASASASASANRPPYTQSNRIPTTPSQPAQPLDRPPPSQGLDSQQKLLLIDRCIAWLTGLVALLILKRLI</sequence>
<feature type="region of interest" description="Disordered" evidence="2">
    <location>
        <begin position="266"/>
        <end position="304"/>
    </location>
</feature>
<dbReference type="EMBL" id="KZ819221">
    <property type="protein sequence ID" value="PWY97095.1"/>
    <property type="molecule type" value="Genomic_DNA"/>
</dbReference>
<feature type="compositionally biased region" description="Low complexity" evidence="2">
    <location>
        <begin position="219"/>
        <end position="231"/>
    </location>
</feature>
<dbReference type="STRING" id="1882483.A0A317XFQ5"/>
<feature type="region of interest" description="Disordered" evidence="2">
    <location>
        <begin position="163"/>
        <end position="245"/>
    </location>
</feature>
<evidence type="ECO:0000256" key="2">
    <source>
        <dbReference type="SAM" id="MobiDB-lite"/>
    </source>
</evidence>
<accession>A0A317XFQ5</accession>
<dbReference type="InParanoid" id="A0A317XFQ5"/>
<dbReference type="PANTHER" id="PTHR24067">
    <property type="entry name" value="UBIQUITIN-CONJUGATING ENZYME E2"/>
    <property type="match status" value="1"/>
</dbReference>
<dbReference type="Proteomes" id="UP000246740">
    <property type="component" value="Unassembled WGS sequence"/>
</dbReference>
<proteinExistence type="predicted"/>
<protein>
    <submittedName>
        <fullName evidence="4">UBC-like protein</fullName>
    </submittedName>
</protein>
<feature type="compositionally biased region" description="Low complexity" evidence="2">
    <location>
        <begin position="196"/>
        <end position="209"/>
    </location>
</feature>
<dbReference type="FunFam" id="3.10.110.10:FF:000086">
    <property type="entry name" value="Ubiquitin-conjugating enzyme E2 J1"/>
    <property type="match status" value="1"/>
</dbReference>